<reference evidence="8" key="1">
    <citation type="submission" date="2021-01" db="EMBL/GenBank/DDBJ databases">
        <title>Whole genome shotgun sequence of Rhizocola hellebori NBRC 109834.</title>
        <authorList>
            <person name="Komaki H."/>
            <person name="Tamura T."/>
        </authorList>
    </citation>
    <scope>NUCLEOTIDE SEQUENCE</scope>
    <source>
        <strain evidence="8">NBRC 109834</strain>
    </source>
</reference>
<dbReference type="InterPro" id="IPR011006">
    <property type="entry name" value="CheY-like_superfamily"/>
</dbReference>
<feature type="domain" description="HTH luxR-type" evidence="6">
    <location>
        <begin position="150"/>
        <end position="215"/>
    </location>
</feature>
<keyword evidence="4" id="KW-0804">Transcription</keyword>
<name>A0A8J3QCB7_9ACTN</name>
<dbReference type="Gene3D" id="3.40.50.2300">
    <property type="match status" value="1"/>
</dbReference>
<keyword evidence="2" id="KW-0805">Transcription regulation</keyword>
<dbReference type="PROSITE" id="PS50110">
    <property type="entry name" value="RESPONSE_REGULATORY"/>
    <property type="match status" value="1"/>
</dbReference>
<evidence type="ECO:0000259" key="6">
    <source>
        <dbReference type="PROSITE" id="PS50043"/>
    </source>
</evidence>
<dbReference type="PRINTS" id="PR00038">
    <property type="entry name" value="HTHLUXR"/>
</dbReference>
<organism evidence="8 9">
    <name type="scientific">Rhizocola hellebori</name>
    <dbReference type="NCBI Taxonomy" id="1392758"/>
    <lineage>
        <taxon>Bacteria</taxon>
        <taxon>Bacillati</taxon>
        <taxon>Actinomycetota</taxon>
        <taxon>Actinomycetes</taxon>
        <taxon>Micromonosporales</taxon>
        <taxon>Micromonosporaceae</taxon>
        <taxon>Rhizocola</taxon>
    </lineage>
</organism>
<sequence>MSEPLRVVVADDQALVRTGFRMILTADGIDVVGEATNGAEAVEAVRRTLPDVVLMDIRMPEMDGLEATRRILTGAAGEPRVIILTTFDLDHYVYAALSAGASGFLLKDVTPEHLVAAVRMVRSGDALLAPAITRRLVERFAGRGPDTAAIHRDLSALTPRELEVLRLLAQGMSNGELAGHLHLSEATVKTHVARILAKLGLRDRVQAVVVAYETGLVSPSGT</sequence>
<dbReference type="GO" id="GO:0006355">
    <property type="term" value="P:regulation of DNA-templated transcription"/>
    <property type="evidence" value="ECO:0007669"/>
    <property type="project" value="InterPro"/>
</dbReference>
<comment type="caution">
    <text evidence="8">The sequence shown here is derived from an EMBL/GenBank/DDBJ whole genome shotgun (WGS) entry which is preliminary data.</text>
</comment>
<dbReference type="InterPro" id="IPR000792">
    <property type="entry name" value="Tscrpt_reg_LuxR_C"/>
</dbReference>
<dbReference type="PANTHER" id="PTHR43214:SF24">
    <property type="entry name" value="TRANSCRIPTIONAL REGULATORY PROTEIN NARL-RELATED"/>
    <property type="match status" value="1"/>
</dbReference>
<evidence type="ECO:0000256" key="5">
    <source>
        <dbReference type="PROSITE-ProRule" id="PRU00169"/>
    </source>
</evidence>
<dbReference type="Pfam" id="PF00196">
    <property type="entry name" value="GerE"/>
    <property type="match status" value="1"/>
</dbReference>
<evidence type="ECO:0000256" key="2">
    <source>
        <dbReference type="ARBA" id="ARBA00023015"/>
    </source>
</evidence>
<protein>
    <submittedName>
        <fullName evidence="8">DNA-binding response regulator</fullName>
    </submittedName>
</protein>
<evidence type="ECO:0000256" key="3">
    <source>
        <dbReference type="ARBA" id="ARBA00023125"/>
    </source>
</evidence>
<dbReference type="GO" id="GO:0000160">
    <property type="term" value="P:phosphorelay signal transduction system"/>
    <property type="evidence" value="ECO:0007669"/>
    <property type="project" value="InterPro"/>
</dbReference>
<dbReference type="PROSITE" id="PS50043">
    <property type="entry name" value="HTH_LUXR_2"/>
    <property type="match status" value="1"/>
</dbReference>
<gene>
    <name evidence="8" type="ORF">Rhe02_49430</name>
</gene>
<dbReference type="GO" id="GO:0003677">
    <property type="term" value="F:DNA binding"/>
    <property type="evidence" value="ECO:0007669"/>
    <property type="project" value="UniProtKB-KW"/>
</dbReference>
<dbReference type="EMBL" id="BONY01000031">
    <property type="protein sequence ID" value="GIH06876.1"/>
    <property type="molecule type" value="Genomic_DNA"/>
</dbReference>
<dbReference type="CDD" id="cd06170">
    <property type="entry name" value="LuxR_C_like"/>
    <property type="match status" value="1"/>
</dbReference>
<dbReference type="InterPro" id="IPR039420">
    <property type="entry name" value="WalR-like"/>
</dbReference>
<keyword evidence="1 5" id="KW-0597">Phosphoprotein</keyword>
<dbReference type="RefSeq" id="WP_203910688.1">
    <property type="nucleotide sequence ID" value="NZ_BONY01000031.1"/>
</dbReference>
<dbReference type="SUPFAM" id="SSF52172">
    <property type="entry name" value="CheY-like"/>
    <property type="match status" value="1"/>
</dbReference>
<evidence type="ECO:0000313" key="8">
    <source>
        <dbReference type="EMBL" id="GIH06876.1"/>
    </source>
</evidence>
<evidence type="ECO:0000313" key="9">
    <source>
        <dbReference type="Proteomes" id="UP000612899"/>
    </source>
</evidence>
<dbReference type="CDD" id="cd17535">
    <property type="entry name" value="REC_NarL-like"/>
    <property type="match status" value="1"/>
</dbReference>
<feature type="modified residue" description="4-aspartylphosphate" evidence="5">
    <location>
        <position position="56"/>
    </location>
</feature>
<dbReference type="InterPro" id="IPR058245">
    <property type="entry name" value="NreC/VraR/RcsB-like_REC"/>
</dbReference>
<dbReference type="PANTHER" id="PTHR43214">
    <property type="entry name" value="TWO-COMPONENT RESPONSE REGULATOR"/>
    <property type="match status" value="1"/>
</dbReference>
<dbReference type="Proteomes" id="UP000612899">
    <property type="component" value="Unassembled WGS sequence"/>
</dbReference>
<dbReference type="SMART" id="SM00448">
    <property type="entry name" value="REC"/>
    <property type="match status" value="1"/>
</dbReference>
<proteinExistence type="predicted"/>
<dbReference type="InterPro" id="IPR001789">
    <property type="entry name" value="Sig_transdc_resp-reg_receiver"/>
</dbReference>
<dbReference type="SMART" id="SM00421">
    <property type="entry name" value="HTH_LUXR"/>
    <property type="match status" value="1"/>
</dbReference>
<feature type="domain" description="Response regulatory" evidence="7">
    <location>
        <begin position="6"/>
        <end position="122"/>
    </location>
</feature>
<dbReference type="AlphaFoldDB" id="A0A8J3QCB7"/>
<evidence type="ECO:0000256" key="4">
    <source>
        <dbReference type="ARBA" id="ARBA00023163"/>
    </source>
</evidence>
<keyword evidence="9" id="KW-1185">Reference proteome</keyword>
<accession>A0A8J3QCB7</accession>
<dbReference type="Pfam" id="PF00072">
    <property type="entry name" value="Response_reg"/>
    <property type="match status" value="1"/>
</dbReference>
<keyword evidence="3 8" id="KW-0238">DNA-binding</keyword>
<evidence type="ECO:0000256" key="1">
    <source>
        <dbReference type="ARBA" id="ARBA00022553"/>
    </source>
</evidence>
<evidence type="ECO:0000259" key="7">
    <source>
        <dbReference type="PROSITE" id="PS50110"/>
    </source>
</evidence>